<organism evidence="1 2">
    <name type="scientific">Dokdonella fugitiva</name>
    <dbReference type="NCBI Taxonomy" id="328517"/>
    <lineage>
        <taxon>Bacteria</taxon>
        <taxon>Pseudomonadati</taxon>
        <taxon>Pseudomonadota</taxon>
        <taxon>Gammaproteobacteria</taxon>
        <taxon>Lysobacterales</taxon>
        <taxon>Rhodanobacteraceae</taxon>
        <taxon>Dokdonella</taxon>
    </lineage>
</organism>
<accession>A0A839FCX9</accession>
<dbReference type="Proteomes" id="UP000550401">
    <property type="component" value="Unassembled WGS sequence"/>
</dbReference>
<sequence length="44" mass="4802">MRALMRELIELYTGLLQLQGYILPATGARAGDADRPRDGRSLAA</sequence>
<protein>
    <submittedName>
        <fullName evidence="1">Uncharacterized protein</fullName>
    </submittedName>
</protein>
<evidence type="ECO:0000313" key="2">
    <source>
        <dbReference type="Proteomes" id="UP000550401"/>
    </source>
</evidence>
<reference evidence="1 2" key="1">
    <citation type="submission" date="2020-07" db="EMBL/GenBank/DDBJ databases">
        <title>Genomic Encyclopedia of Type Strains, Phase IV (KMG-V): Genome sequencing to study the core and pangenomes of soil and plant-associated prokaryotes.</title>
        <authorList>
            <person name="Whitman W."/>
        </authorList>
    </citation>
    <scope>NUCLEOTIDE SEQUENCE [LARGE SCALE GENOMIC DNA]</scope>
    <source>
        <strain evidence="1 2">RH2WT43</strain>
    </source>
</reference>
<dbReference type="AlphaFoldDB" id="A0A839FCX9"/>
<dbReference type="EMBL" id="JACGXL010000008">
    <property type="protein sequence ID" value="MBA8889924.1"/>
    <property type="molecule type" value="Genomic_DNA"/>
</dbReference>
<dbReference type="RefSeq" id="WP_259393181.1">
    <property type="nucleotide sequence ID" value="NZ_JACGXL010000008.1"/>
</dbReference>
<evidence type="ECO:0000313" key="1">
    <source>
        <dbReference type="EMBL" id="MBA8889924.1"/>
    </source>
</evidence>
<name>A0A839FCX9_9GAMM</name>
<proteinExistence type="predicted"/>
<gene>
    <name evidence="1" type="ORF">FHW12_004171</name>
</gene>
<comment type="caution">
    <text evidence="1">The sequence shown here is derived from an EMBL/GenBank/DDBJ whole genome shotgun (WGS) entry which is preliminary data.</text>
</comment>
<keyword evidence="2" id="KW-1185">Reference proteome</keyword>